<dbReference type="InterPro" id="IPR029066">
    <property type="entry name" value="PLP-binding_barrel"/>
</dbReference>
<dbReference type="SUPFAM" id="SSF51419">
    <property type="entry name" value="PLP-binding barrel"/>
    <property type="match status" value="1"/>
</dbReference>
<dbReference type="InterPro" id="IPR001608">
    <property type="entry name" value="Ala_racemase_N"/>
</dbReference>
<dbReference type="GO" id="GO:0008784">
    <property type="term" value="F:alanine racemase activity"/>
    <property type="evidence" value="ECO:0007669"/>
    <property type="project" value="TreeGrafter"/>
</dbReference>
<dbReference type="Gene3D" id="3.20.20.10">
    <property type="entry name" value="Alanine racemase"/>
    <property type="match status" value="1"/>
</dbReference>
<dbReference type="PANTHER" id="PTHR30511">
    <property type="entry name" value="ALANINE RACEMASE"/>
    <property type="match status" value="1"/>
</dbReference>
<feature type="coiled-coil region" evidence="4">
    <location>
        <begin position="25"/>
        <end position="52"/>
    </location>
</feature>
<keyword evidence="2" id="KW-0663">Pyridoxal phosphate</keyword>
<accession>A0A1V5T4J9</accession>
<gene>
    <name evidence="6" type="ORF">BWY41_00293</name>
</gene>
<dbReference type="EMBL" id="MWBQ01000021">
    <property type="protein sequence ID" value="OQA61341.1"/>
    <property type="molecule type" value="Genomic_DNA"/>
</dbReference>
<organism evidence="6">
    <name type="scientific">Candidatus Atribacter allofermentans</name>
    <dbReference type="NCBI Taxonomy" id="1852833"/>
    <lineage>
        <taxon>Bacteria</taxon>
        <taxon>Pseudomonadati</taxon>
        <taxon>Atribacterota</taxon>
        <taxon>Atribacteria</taxon>
        <taxon>Atribacterales</taxon>
        <taxon>Atribacteraceae</taxon>
        <taxon>Atribacter</taxon>
    </lineage>
</organism>
<proteinExistence type="predicted"/>
<dbReference type="GO" id="GO:0005829">
    <property type="term" value="C:cytosol"/>
    <property type="evidence" value="ECO:0007669"/>
    <property type="project" value="TreeGrafter"/>
</dbReference>
<sequence>MFQVFFGFPKFPVKIKKTLVVVGLYPLLEINLSKLKQNIETLQKKCSEWMLKPVAVTKGFCADYKITDLLYGSGIRSFADSNLSNLLKLIDRFGHKAQYQLIRLPMKEEINVIIENQIIPLVSQLEILNLFAQKAKQFHAQSSVILAIETGDGREGFLPEEVLNNIDQIVSLDNIAIIGIGTSLACLSGVLPQIKTLEELSSLRNQLRLFLHNPHLFISVGGTTFFSLWEECSQPPPVDQIRCGEAFLFGSDISRKRNLNWLQQGAFHIEAEIVEIKNKQPDSSDRGFDAFGRPGKMSSEKNYPRKRALVAVGLQDIDDTQLFFEDRNVTIIGATSNYLVLDCEESQHDYRIGDLVRFQAGYGTVLRAFLSPYVQKRYIE</sequence>
<keyword evidence="4" id="KW-0175">Coiled coil</keyword>
<reference evidence="6" key="1">
    <citation type="submission" date="2017-02" db="EMBL/GenBank/DDBJ databases">
        <title>Delving into the versatile metabolic prowess of the omnipresent phylum Bacteroidetes.</title>
        <authorList>
            <person name="Nobu M.K."/>
            <person name="Mei R."/>
            <person name="Narihiro T."/>
            <person name="Kuroda K."/>
            <person name="Liu W.-T."/>
        </authorList>
    </citation>
    <scope>NUCLEOTIDE SEQUENCE</scope>
    <source>
        <strain evidence="6">ADurb.Bin276</strain>
    </source>
</reference>
<keyword evidence="3" id="KW-0413">Isomerase</keyword>
<evidence type="ECO:0000259" key="5">
    <source>
        <dbReference type="Pfam" id="PF01168"/>
    </source>
</evidence>
<evidence type="ECO:0000256" key="2">
    <source>
        <dbReference type="ARBA" id="ARBA00022898"/>
    </source>
</evidence>
<dbReference type="AlphaFoldDB" id="A0A1V5T4J9"/>
<dbReference type="Proteomes" id="UP000485569">
    <property type="component" value="Unassembled WGS sequence"/>
</dbReference>
<comment type="cofactor">
    <cofactor evidence="1">
        <name>pyridoxal 5'-phosphate</name>
        <dbReference type="ChEBI" id="CHEBI:597326"/>
    </cofactor>
</comment>
<evidence type="ECO:0000256" key="4">
    <source>
        <dbReference type="SAM" id="Coils"/>
    </source>
</evidence>
<protein>
    <submittedName>
        <fullName evidence="6">Alanine racemase</fullName>
    </submittedName>
</protein>
<evidence type="ECO:0000256" key="1">
    <source>
        <dbReference type="ARBA" id="ARBA00001933"/>
    </source>
</evidence>
<comment type="caution">
    <text evidence="6">The sequence shown here is derived from an EMBL/GenBank/DDBJ whole genome shotgun (WGS) entry which is preliminary data.</text>
</comment>
<dbReference type="GO" id="GO:0030170">
    <property type="term" value="F:pyridoxal phosphate binding"/>
    <property type="evidence" value="ECO:0007669"/>
    <property type="project" value="TreeGrafter"/>
</dbReference>
<dbReference type="Pfam" id="PF01168">
    <property type="entry name" value="Ala_racemase_N"/>
    <property type="match status" value="1"/>
</dbReference>
<dbReference type="PANTHER" id="PTHR30511:SF3">
    <property type="entry name" value="LYSINE RACEMASE"/>
    <property type="match status" value="1"/>
</dbReference>
<evidence type="ECO:0000256" key="3">
    <source>
        <dbReference type="ARBA" id="ARBA00023235"/>
    </source>
</evidence>
<feature type="domain" description="Alanine racemase N-terminal" evidence="5">
    <location>
        <begin position="30"/>
        <end position="248"/>
    </location>
</feature>
<evidence type="ECO:0000313" key="6">
    <source>
        <dbReference type="EMBL" id="OQA61341.1"/>
    </source>
</evidence>
<name>A0A1V5T4J9_9BACT</name>
<dbReference type="InterPro" id="IPR000821">
    <property type="entry name" value="Ala_racemase"/>
</dbReference>